<accession>A0A6A6QGY0</accession>
<name>A0A6A6QGY0_9PEZI</name>
<evidence type="ECO:0000259" key="1">
    <source>
        <dbReference type="Pfam" id="PF01425"/>
    </source>
</evidence>
<dbReference type="InterPro" id="IPR023631">
    <property type="entry name" value="Amidase_dom"/>
</dbReference>
<reference evidence="2" key="1">
    <citation type="journal article" date="2020" name="Stud. Mycol.">
        <title>101 Dothideomycetes genomes: a test case for predicting lifestyles and emergence of pathogens.</title>
        <authorList>
            <person name="Haridas S."/>
            <person name="Albert R."/>
            <person name="Binder M."/>
            <person name="Bloem J."/>
            <person name="Labutti K."/>
            <person name="Salamov A."/>
            <person name="Andreopoulos B."/>
            <person name="Baker S."/>
            <person name="Barry K."/>
            <person name="Bills G."/>
            <person name="Bluhm B."/>
            <person name="Cannon C."/>
            <person name="Castanera R."/>
            <person name="Culley D."/>
            <person name="Daum C."/>
            <person name="Ezra D."/>
            <person name="Gonzalez J."/>
            <person name="Henrissat B."/>
            <person name="Kuo A."/>
            <person name="Liang C."/>
            <person name="Lipzen A."/>
            <person name="Lutzoni F."/>
            <person name="Magnuson J."/>
            <person name="Mondo S."/>
            <person name="Nolan M."/>
            <person name="Ohm R."/>
            <person name="Pangilinan J."/>
            <person name="Park H.-J."/>
            <person name="Ramirez L."/>
            <person name="Alfaro M."/>
            <person name="Sun H."/>
            <person name="Tritt A."/>
            <person name="Yoshinaga Y."/>
            <person name="Zwiers L.-H."/>
            <person name="Turgeon B."/>
            <person name="Goodwin S."/>
            <person name="Spatafora J."/>
            <person name="Crous P."/>
            <person name="Grigoriev I."/>
        </authorList>
    </citation>
    <scope>NUCLEOTIDE SEQUENCE</scope>
    <source>
        <strain evidence="2">CBS 269.34</strain>
    </source>
</reference>
<dbReference type="Gene3D" id="3.90.1300.10">
    <property type="entry name" value="Amidase signature (AS) domain"/>
    <property type="match status" value="1"/>
</dbReference>
<dbReference type="AlphaFoldDB" id="A0A6A6QGY0"/>
<organism evidence="2 3">
    <name type="scientific">Lophium mytilinum</name>
    <dbReference type="NCBI Taxonomy" id="390894"/>
    <lineage>
        <taxon>Eukaryota</taxon>
        <taxon>Fungi</taxon>
        <taxon>Dikarya</taxon>
        <taxon>Ascomycota</taxon>
        <taxon>Pezizomycotina</taxon>
        <taxon>Dothideomycetes</taxon>
        <taxon>Pleosporomycetidae</taxon>
        <taxon>Mytilinidiales</taxon>
        <taxon>Mytilinidiaceae</taxon>
        <taxon>Lophium</taxon>
    </lineage>
</organism>
<protein>
    <submittedName>
        <fullName evidence="2">Amidase signature enzyme</fullName>
    </submittedName>
</protein>
<dbReference type="InterPro" id="IPR036928">
    <property type="entry name" value="AS_sf"/>
</dbReference>
<evidence type="ECO:0000313" key="3">
    <source>
        <dbReference type="Proteomes" id="UP000799750"/>
    </source>
</evidence>
<evidence type="ECO:0000313" key="2">
    <source>
        <dbReference type="EMBL" id="KAF2491668.1"/>
    </source>
</evidence>
<sequence>VTVPSRLYYAVTPERPLAGVRFAVKDIVDIAGLRTGCGNRAWRQLYPIKTATAPAISQLLDAGAVLLGKTKSTQFAEGQAASEWFDYLCPFNPRGDGYQSASSSSTGSAASIAAYSWLDFTVGSDTGGSIRHPAGVNGSYGSRSSRGAISTKGVYAVTALFDTLGVFTREASMLHSVTKTMLSSECPHIQFPDRNNARYKLLYPVRGEGAAGAATYRWFPLPDEPGPAKLAEQEMERTVAKLEEYLNTKRSPFNIDDLWGKTRPEDQPASLDEATGSMYSTITTYTPVRAAIDPFVADYEAQFHRKPFIDPIVHKRQGIGRETSDAEYAKAVEAVEMFKSWVLDVLLSTKNNDKSEGDGDGDGEEVTPILIFPQAFGRPEYRDTHPEPSAAPLYASFSIYSISYVSGCPDYTIPVGEVPYESRIEGREAFLPVALSILSRPGTDAALSGLVEDLEKGGMLRPVRAGRRMYVEDR</sequence>
<dbReference type="Proteomes" id="UP000799750">
    <property type="component" value="Unassembled WGS sequence"/>
</dbReference>
<gene>
    <name evidence="2" type="ORF">BU16DRAFT_468991</name>
</gene>
<dbReference type="Pfam" id="PF01425">
    <property type="entry name" value="Amidase"/>
    <property type="match status" value="1"/>
</dbReference>
<dbReference type="PANTHER" id="PTHR46310:SF7">
    <property type="entry name" value="AMIDASE 1"/>
    <property type="match status" value="1"/>
</dbReference>
<keyword evidence="3" id="KW-1185">Reference proteome</keyword>
<dbReference type="EMBL" id="MU004195">
    <property type="protein sequence ID" value="KAF2491668.1"/>
    <property type="molecule type" value="Genomic_DNA"/>
</dbReference>
<feature type="domain" description="Amidase" evidence="1">
    <location>
        <begin position="12"/>
        <end position="193"/>
    </location>
</feature>
<dbReference type="PANTHER" id="PTHR46310">
    <property type="entry name" value="AMIDASE 1"/>
    <property type="match status" value="1"/>
</dbReference>
<proteinExistence type="predicted"/>
<feature type="non-terminal residue" evidence="2">
    <location>
        <position position="1"/>
    </location>
</feature>
<dbReference type="SUPFAM" id="SSF75304">
    <property type="entry name" value="Amidase signature (AS) enzymes"/>
    <property type="match status" value="1"/>
</dbReference>
<dbReference type="OrthoDB" id="5423360at2759"/>